<reference evidence="7 8" key="1">
    <citation type="submission" date="2019-08" db="EMBL/GenBank/DDBJ databases">
        <title>Deep-cultivation of Planctomycetes and their phenomic and genomic characterization uncovers novel biology.</title>
        <authorList>
            <person name="Wiegand S."/>
            <person name="Jogler M."/>
            <person name="Boedeker C."/>
            <person name="Pinto D."/>
            <person name="Vollmers J."/>
            <person name="Rivas-Marin E."/>
            <person name="Kohn T."/>
            <person name="Peeters S.H."/>
            <person name="Heuer A."/>
            <person name="Rast P."/>
            <person name="Oberbeckmann S."/>
            <person name="Bunk B."/>
            <person name="Jeske O."/>
            <person name="Meyerdierks A."/>
            <person name="Storesund J.E."/>
            <person name="Kallscheuer N."/>
            <person name="Luecker S."/>
            <person name="Lage O.M."/>
            <person name="Pohl T."/>
            <person name="Merkel B.J."/>
            <person name="Hornburger P."/>
            <person name="Mueller R.-W."/>
            <person name="Bruemmer F."/>
            <person name="Labrenz M."/>
            <person name="Spormann A.M."/>
            <person name="Op den Camp H."/>
            <person name="Overmann J."/>
            <person name="Amann R."/>
            <person name="Jetten M.S.M."/>
            <person name="Mascher T."/>
            <person name="Medema M.H."/>
            <person name="Devos D.P."/>
            <person name="Kaster A.-K."/>
            <person name="Ovreas L."/>
            <person name="Rohde M."/>
            <person name="Galperin M.Y."/>
            <person name="Jogler C."/>
        </authorList>
    </citation>
    <scope>NUCLEOTIDE SEQUENCE [LARGE SCALE GENOMIC DNA]</scope>
    <source>
        <strain evidence="7 8">FC18</strain>
    </source>
</reference>
<dbReference type="STRING" id="980251.GCA_001642875_01098"/>
<feature type="region of interest" description="Disordered" evidence="5">
    <location>
        <begin position="267"/>
        <end position="307"/>
    </location>
</feature>
<dbReference type="InterPro" id="IPR027417">
    <property type="entry name" value="P-loop_NTPase"/>
</dbReference>
<dbReference type="AlphaFoldDB" id="A0A5B9PPZ8"/>
<dbReference type="Proteomes" id="UP000322214">
    <property type="component" value="Chromosome"/>
</dbReference>
<keyword evidence="3" id="KW-0547">Nucleotide-binding</keyword>
<dbReference type="EMBL" id="CP042912">
    <property type="protein sequence ID" value="QEG24551.1"/>
    <property type="molecule type" value="Genomic_DNA"/>
</dbReference>
<dbReference type="CDD" id="cd03230">
    <property type="entry name" value="ABC_DR_subfamily_A"/>
    <property type="match status" value="1"/>
</dbReference>
<feature type="compositionally biased region" description="Acidic residues" evidence="5">
    <location>
        <begin position="284"/>
        <end position="307"/>
    </location>
</feature>
<name>A0A5B9PPZ8_9BACT</name>
<dbReference type="SMART" id="SM00382">
    <property type="entry name" value="AAA"/>
    <property type="match status" value="1"/>
</dbReference>
<gene>
    <name evidence="7" type="primary">yxlF_6</name>
    <name evidence="7" type="ORF">MFFC18_44710</name>
</gene>
<feature type="region of interest" description="Disordered" evidence="5">
    <location>
        <begin position="1"/>
        <end position="24"/>
    </location>
</feature>
<evidence type="ECO:0000313" key="8">
    <source>
        <dbReference type="Proteomes" id="UP000322214"/>
    </source>
</evidence>
<dbReference type="EC" id="3.6.3.-" evidence="7"/>
<dbReference type="KEGG" id="mff:MFFC18_44710"/>
<dbReference type="PANTHER" id="PTHR43335:SF4">
    <property type="entry name" value="ABC TRANSPORTER, ATP-BINDING PROTEIN"/>
    <property type="match status" value="1"/>
</dbReference>
<dbReference type="PROSITE" id="PS50893">
    <property type="entry name" value="ABC_TRANSPORTER_2"/>
    <property type="match status" value="1"/>
</dbReference>
<evidence type="ECO:0000256" key="5">
    <source>
        <dbReference type="SAM" id="MobiDB-lite"/>
    </source>
</evidence>
<proteinExistence type="inferred from homology"/>
<organism evidence="7 8">
    <name type="scientific">Mariniblastus fucicola</name>
    <dbReference type="NCBI Taxonomy" id="980251"/>
    <lineage>
        <taxon>Bacteria</taxon>
        <taxon>Pseudomonadati</taxon>
        <taxon>Planctomycetota</taxon>
        <taxon>Planctomycetia</taxon>
        <taxon>Pirellulales</taxon>
        <taxon>Pirellulaceae</taxon>
        <taxon>Mariniblastus</taxon>
    </lineage>
</organism>
<protein>
    <submittedName>
        <fullName evidence="7">Putative ABC transporter ATP-binding protein YxlF</fullName>
        <ecNumber evidence="7">3.6.3.-</ecNumber>
    </submittedName>
</protein>
<dbReference type="SUPFAM" id="SSF52540">
    <property type="entry name" value="P-loop containing nucleoside triphosphate hydrolases"/>
    <property type="match status" value="1"/>
</dbReference>
<dbReference type="Pfam" id="PF00005">
    <property type="entry name" value="ABC_tran"/>
    <property type="match status" value="1"/>
</dbReference>
<keyword evidence="8" id="KW-1185">Reference proteome</keyword>
<accession>A0A5B9PPZ8</accession>
<sequence length="307" mass="33033">MSESTSTAVAPESNPAPSTGGASGTPMIEAIGLSKYYGIFAATRDVSFTVNKGEVVAFLGPNGAGKSTTMKMLTGYLSPSTGVAKIAGHDMSHDRLAGSRNLGYLPETGPLYPEMTPYGLLDFFAEARGMNKKTKRSQIEKVVDLCALSSVIYKPINKLSKGYRQRVGMAQALIHEPEVLILDEPTSGLDPNQIRGVRQTMTRLGQEKTILLSTHILQEVTAMASRVVMINEGRKVYDGPIDAMDPDGNGLDHVFADLTGHDPVTGAKLVSDDDVPKRGQTQQVDEDSVESLENEILEDETTEEADD</sequence>
<keyword evidence="2" id="KW-0813">Transport</keyword>
<evidence type="ECO:0000256" key="1">
    <source>
        <dbReference type="ARBA" id="ARBA00005417"/>
    </source>
</evidence>
<dbReference type="PANTHER" id="PTHR43335">
    <property type="entry name" value="ABC TRANSPORTER, ATP-BINDING PROTEIN"/>
    <property type="match status" value="1"/>
</dbReference>
<evidence type="ECO:0000256" key="2">
    <source>
        <dbReference type="ARBA" id="ARBA00022448"/>
    </source>
</evidence>
<evidence type="ECO:0000256" key="4">
    <source>
        <dbReference type="ARBA" id="ARBA00022840"/>
    </source>
</evidence>
<evidence type="ECO:0000259" key="6">
    <source>
        <dbReference type="PROSITE" id="PS50893"/>
    </source>
</evidence>
<dbReference type="Gene3D" id="3.40.50.300">
    <property type="entry name" value="P-loop containing nucleotide triphosphate hydrolases"/>
    <property type="match status" value="1"/>
</dbReference>
<keyword evidence="4 7" id="KW-0067">ATP-binding</keyword>
<dbReference type="GO" id="GO:0005524">
    <property type="term" value="F:ATP binding"/>
    <property type="evidence" value="ECO:0007669"/>
    <property type="project" value="UniProtKB-KW"/>
</dbReference>
<dbReference type="InterPro" id="IPR003439">
    <property type="entry name" value="ABC_transporter-like_ATP-bd"/>
</dbReference>
<feature type="domain" description="ABC transporter" evidence="6">
    <location>
        <begin position="28"/>
        <end position="257"/>
    </location>
</feature>
<comment type="similarity">
    <text evidence="1">Belongs to the ABC transporter superfamily.</text>
</comment>
<dbReference type="GO" id="GO:0016887">
    <property type="term" value="F:ATP hydrolysis activity"/>
    <property type="evidence" value="ECO:0007669"/>
    <property type="project" value="InterPro"/>
</dbReference>
<dbReference type="RefSeq" id="WP_390176064.1">
    <property type="nucleotide sequence ID" value="NZ_CP042912.1"/>
</dbReference>
<keyword evidence="7" id="KW-0378">Hydrolase</keyword>
<evidence type="ECO:0000313" key="7">
    <source>
        <dbReference type="EMBL" id="QEG24551.1"/>
    </source>
</evidence>
<evidence type="ECO:0000256" key="3">
    <source>
        <dbReference type="ARBA" id="ARBA00022741"/>
    </source>
</evidence>
<dbReference type="InterPro" id="IPR003593">
    <property type="entry name" value="AAA+_ATPase"/>
</dbReference>